<evidence type="ECO:0000256" key="4">
    <source>
        <dbReference type="ARBA" id="ARBA00022737"/>
    </source>
</evidence>
<dbReference type="Gene3D" id="3.40.50.300">
    <property type="entry name" value="P-loop containing nucleotide triphosphate hydrolases"/>
    <property type="match status" value="2"/>
</dbReference>
<dbReference type="EMBL" id="VJZC01000311">
    <property type="protein sequence ID" value="MPY61548.1"/>
    <property type="molecule type" value="Genomic_DNA"/>
</dbReference>
<keyword evidence="5" id="KW-0547">Nucleotide-binding</keyword>
<dbReference type="OrthoDB" id="3651648at2"/>
<gene>
    <name evidence="10" type="ORF">FNH08_31715</name>
</gene>
<dbReference type="GO" id="GO:0005886">
    <property type="term" value="C:plasma membrane"/>
    <property type="evidence" value="ECO:0007669"/>
    <property type="project" value="UniProtKB-SubCell"/>
</dbReference>
<dbReference type="CDD" id="cd03215">
    <property type="entry name" value="ABC_Carb_Monos_II"/>
    <property type="match status" value="1"/>
</dbReference>
<dbReference type="PROSITE" id="PS50893">
    <property type="entry name" value="ABC_TRANSPORTER_2"/>
    <property type="match status" value="2"/>
</dbReference>
<keyword evidence="11" id="KW-1185">Reference proteome</keyword>
<keyword evidence="2" id="KW-0813">Transport</keyword>
<evidence type="ECO:0000256" key="8">
    <source>
        <dbReference type="ARBA" id="ARBA00023136"/>
    </source>
</evidence>
<dbReference type="SMART" id="SM00382">
    <property type="entry name" value="AAA"/>
    <property type="match status" value="2"/>
</dbReference>
<feature type="domain" description="ABC transporter" evidence="9">
    <location>
        <begin position="16"/>
        <end position="253"/>
    </location>
</feature>
<dbReference type="Proteomes" id="UP000400924">
    <property type="component" value="Unassembled WGS sequence"/>
</dbReference>
<keyword evidence="3" id="KW-1003">Cell membrane</keyword>
<reference evidence="10 11" key="1">
    <citation type="submission" date="2019-07" db="EMBL/GenBank/DDBJ databases">
        <title>New species of Amycolatopsis and Streptomyces.</title>
        <authorList>
            <person name="Duangmal K."/>
            <person name="Teo W.F.A."/>
            <person name="Lipun K."/>
        </authorList>
    </citation>
    <scope>NUCLEOTIDE SEQUENCE [LARGE SCALE GENOMIC DNA]</scope>
    <source>
        <strain evidence="10 11">NBRC 106415</strain>
    </source>
</reference>
<keyword evidence="6 10" id="KW-0067">ATP-binding</keyword>
<evidence type="ECO:0000259" key="9">
    <source>
        <dbReference type="PROSITE" id="PS50893"/>
    </source>
</evidence>
<evidence type="ECO:0000256" key="3">
    <source>
        <dbReference type="ARBA" id="ARBA00022475"/>
    </source>
</evidence>
<organism evidence="10 11">
    <name type="scientific">Streptomyces spongiae</name>
    <dbReference type="NCBI Taxonomy" id="565072"/>
    <lineage>
        <taxon>Bacteria</taxon>
        <taxon>Bacillati</taxon>
        <taxon>Actinomycetota</taxon>
        <taxon>Actinomycetes</taxon>
        <taxon>Kitasatosporales</taxon>
        <taxon>Streptomycetaceae</taxon>
        <taxon>Streptomyces</taxon>
    </lineage>
</organism>
<dbReference type="PANTHER" id="PTHR43790">
    <property type="entry name" value="CARBOHYDRATE TRANSPORT ATP-BINDING PROTEIN MG119-RELATED"/>
    <property type="match status" value="1"/>
</dbReference>
<evidence type="ECO:0000256" key="7">
    <source>
        <dbReference type="ARBA" id="ARBA00022967"/>
    </source>
</evidence>
<name>A0A5N8XRF3_9ACTN</name>
<dbReference type="PANTHER" id="PTHR43790:SF9">
    <property type="entry name" value="GALACTOFURANOSE TRANSPORTER ATP-BINDING PROTEIN YTFR"/>
    <property type="match status" value="1"/>
</dbReference>
<feature type="domain" description="ABC transporter" evidence="9">
    <location>
        <begin position="269"/>
        <end position="516"/>
    </location>
</feature>
<comment type="caution">
    <text evidence="10">The sequence shown here is derived from an EMBL/GenBank/DDBJ whole genome shotgun (WGS) entry which is preliminary data.</text>
</comment>
<sequence>MEPNGAAPNGTPPPLLEMQGIGKAFGGVRALRGVDLTIRPGEVHALIGENGAGKSTLMNIMSGAIADYEGKMRLSGLEIRFSSPQGALKVGVATVFQELDLVPGLSVAHNLFLGQEPRRSGIFVDNSTMHRRAEAVLQRVGGGISPRSIVGNLRLGQQQAVAIAKALAVGEPRILILDEPTAALSTHEVERLFEIIRLLRSRGVAIVFISHRLEEISQIGDRVTVLRDGRAVATVPASTPQEQLVSLLIGESLRALFPPAGTARSEDRLTLENFSYRPRRPSPEWQAPHDINLTVRAGEIVGLVGLLGAGRTELLQVLYGTAPPGLQSGSVKVDGRPLRIGSPLAALRRGIGFVPDDRRGSGLVTTRSVTENLILADLKRLSTVGVVRAGRVRDALRWGLPRLKIKAAGADAPILSLSGGNQQKVLIGRILLRQPDLLLLDEPTRGVDIGAKAEIYHLVRSLAASGLAVLVASSELPELAGWCDRLVVLRQGRMVADLPPDTDPARVLALAADTNTTQEQQ</sequence>
<protein>
    <submittedName>
        <fullName evidence="10">Sugar ABC transporter ATP-binding protein</fullName>
    </submittedName>
</protein>
<dbReference type="AlphaFoldDB" id="A0A5N8XRF3"/>
<dbReference type="RefSeq" id="WP_152774966.1">
    <property type="nucleotide sequence ID" value="NZ_VJZC01000311.1"/>
</dbReference>
<evidence type="ECO:0000256" key="5">
    <source>
        <dbReference type="ARBA" id="ARBA00022741"/>
    </source>
</evidence>
<dbReference type="InterPro" id="IPR017871">
    <property type="entry name" value="ABC_transporter-like_CS"/>
</dbReference>
<proteinExistence type="predicted"/>
<dbReference type="InterPro" id="IPR003593">
    <property type="entry name" value="AAA+_ATPase"/>
</dbReference>
<keyword evidence="8" id="KW-0472">Membrane</keyword>
<evidence type="ECO:0000313" key="11">
    <source>
        <dbReference type="Proteomes" id="UP000400924"/>
    </source>
</evidence>
<evidence type="ECO:0000313" key="10">
    <source>
        <dbReference type="EMBL" id="MPY61548.1"/>
    </source>
</evidence>
<comment type="subcellular location">
    <subcellularLocation>
        <location evidence="1">Cell membrane</location>
        <topology evidence="1">Peripheral membrane protein</topology>
    </subcellularLocation>
</comment>
<dbReference type="InterPro" id="IPR003439">
    <property type="entry name" value="ABC_transporter-like_ATP-bd"/>
</dbReference>
<dbReference type="GO" id="GO:0016887">
    <property type="term" value="F:ATP hydrolysis activity"/>
    <property type="evidence" value="ECO:0007669"/>
    <property type="project" value="InterPro"/>
</dbReference>
<dbReference type="InterPro" id="IPR050107">
    <property type="entry name" value="ABC_carbohydrate_import_ATPase"/>
</dbReference>
<evidence type="ECO:0000256" key="6">
    <source>
        <dbReference type="ARBA" id="ARBA00022840"/>
    </source>
</evidence>
<keyword evidence="4" id="KW-0677">Repeat</keyword>
<dbReference type="GO" id="GO:0005524">
    <property type="term" value="F:ATP binding"/>
    <property type="evidence" value="ECO:0007669"/>
    <property type="project" value="UniProtKB-KW"/>
</dbReference>
<keyword evidence="7" id="KW-1278">Translocase</keyword>
<accession>A0A5N8XRF3</accession>
<dbReference type="PROSITE" id="PS00211">
    <property type="entry name" value="ABC_TRANSPORTER_1"/>
    <property type="match status" value="1"/>
</dbReference>
<dbReference type="SUPFAM" id="SSF52540">
    <property type="entry name" value="P-loop containing nucleoside triphosphate hydrolases"/>
    <property type="match status" value="2"/>
</dbReference>
<dbReference type="CDD" id="cd03216">
    <property type="entry name" value="ABC_Carb_Monos_I"/>
    <property type="match status" value="1"/>
</dbReference>
<evidence type="ECO:0000256" key="2">
    <source>
        <dbReference type="ARBA" id="ARBA00022448"/>
    </source>
</evidence>
<dbReference type="InterPro" id="IPR027417">
    <property type="entry name" value="P-loop_NTPase"/>
</dbReference>
<evidence type="ECO:0000256" key="1">
    <source>
        <dbReference type="ARBA" id="ARBA00004202"/>
    </source>
</evidence>
<dbReference type="Pfam" id="PF00005">
    <property type="entry name" value="ABC_tran"/>
    <property type="match status" value="2"/>
</dbReference>
<dbReference type="FunFam" id="3.40.50.300:FF:000127">
    <property type="entry name" value="Ribose import ATP-binding protein RbsA"/>
    <property type="match status" value="1"/>
</dbReference>